<feature type="region of interest" description="Disordered" evidence="1">
    <location>
        <begin position="82"/>
        <end position="108"/>
    </location>
</feature>
<evidence type="ECO:0008006" key="4">
    <source>
        <dbReference type="Google" id="ProtNLM"/>
    </source>
</evidence>
<dbReference type="EMBL" id="MCZF01000027">
    <property type="protein sequence ID" value="PMM64280.1"/>
    <property type="molecule type" value="Genomic_DNA"/>
</dbReference>
<proteinExistence type="predicted"/>
<evidence type="ECO:0000313" key="2">
    <source>
        <dbReference type="EMBL" id="PMM64280.1"/>
    </source>
</evidence>
<dbReference type="InterPro" id="IPR038307">
    <property type="entry name" value="StbB_sf"/>
</dbReference>
<dbReference type="Gene3D" id="6.10.290.20">
    <property type="match status" value="1"/>
</dbReference>
<dbReference type="Proteomes" id="UP000235533">
    <property type="component" value="Unassembled WGS sequence"/>
</dbReference>
<accession>A0A2N7JWS0</accession>
<dbReference type="AlphaFoldDB" id="A0A2N7JWS0"/>
<feature type="compositionally biased region" description="Polar residues" evidence="1">
    <location>
        <begin position="82"/>
        <end position="93"/>
    </location>
</feature>
<evidence type="ECO:0000313" key="3">
    <source>
        <dbReference type="Proteomes" id="UP000235533"/>
    </source>
</evidence>
<dbReference type="RefSeq" id="WP_102551193.1">
    <property type="nucleotide sequence ID" value="NZ_MCZF01000027.1"/>
</dbReference>
<comment type="caution">
    <text evidence="2">The sequence shown here is derived from an EMBL/GenBank/DDBJ whole genome shotgun (WGS) entry which is preliminary data.</text>
</comment>
<organism evidence="2 3">
    <name type="scientific">Vibrio splendidus</name>
    <dbReference type="NCBI Taxonomy" id="29497"/>
    <lineage>
        <taxon>Bacteria</taxon>
        <taxon>Pseudomonadati</taxon>
        <taxon>Pseudomonadota</taxon>
        <taxon>Gammaproteobacteria</taxon>
        <taxon>Vibrionales</taxon>
        <taxon>Vibrionaceae</taxon>
        <taxon>Vibrio</taxon>
    </lineage>
</organism>
<gene>
    <name evidence="2" type="ORF">BCT54_17850</name>
</gene>
<protein>
    <recommendedName>
        <fullName evidence="4">Plasmid stability protein</fullName>
    </recommendedName>
</protein>
<name>A0A2N7JWS0_VIBSP</name>
<reference evidence="3" key="1">
    <citation type="submission" date="2016-07" db="EMBL/GenBank/DDBJ databases">
        <title>Nontailed viruses are major unrecognized killers of bacteria in the ocean.</title>
        <authorList>
            <person name="Kauffman K."/>
            <person name="Hussain F."/>
            <person name="Yang J."/>
            <person name="Arevalo P."/>
            <person name="Brown J."/>
            <person name="Cutler M."/>
            <person name="Kelly L."/>
            <person name="Polz M.F."/>
        </authorList>
    </citation>
    <scope>NUCLEOTIDE SEQUENCE [LARGE SCALE GENOMIC DNA]</scope>
    <source>
        <strain evidence="3">10N.261.48.B5</strain>
    </source>
</reference>
<sequence length="108" mass="11937">MPVKTLRYNEENPIDKVLLLELEKNSGGNQTQQIRNFVLAGTYLSQIDPTLIDILASKINQKKTGDLDEVIRILQSDLITSQKNTGVPSPTTTVHKKNDNDGFSDLGA</sequence>
<evidence type="ECO:0000256" key="1">
    <source>
        <dbReference type="SAM" id="MobiDB-lite"/>
    </source>
</evidence>